<protein>
    <submittedName>
        <fullName evidence="3">Autotransporter outer membrane beta-barrel domain-containing protein</fullName>
    </submittedName>
</protein>
<reference evidence="3 4" key="1">
    <citation type="submission" date="2024-04" db="EMBL/GenBank/DDBJ databases">
        <title>A novel species isolated from cricket.</title>
        <authorList>
            <person name="Wang H.-C."/>
        </authorList>
    </citation>
    <scope>NUCLEOTIDE SEQUENCE [LARGE SCALE GENOMIC DNA]</scope>
    <source>
        <strain evidence="3 4">WL0021</strain>
    </source>
</reference>
<dbReference type="InterPro" id="IPR012332">
    <property type="entry name" value="Autotransporter_pectin_lyase_C"/>
</dbReference>
<evidence type="ECO:0000313" key="4">
    <source>
        <dbReference type="Proteomes" id="UP001418637"/>
    </source>
</evidence>
<dbReference type="Proteomes" id="UP001418637">
    <property type="component" value="Unassembled WGS sequence"/>
</dbReference>
<dbReference type="PANTHER" id="PTHR12338">
    <property type="entry name" value="AUTOTRANSPORTER"/>
    <property type="match status" value="1"/>
</dbReference>
<organism evidence="3 4">
    <name type="scientific">Hohaiivirga grylli</name>
    <dbReference type="NCBI Taxonomy" id="3133970"/>
    <lineage>
        <taxon>Bacteria</taxon>
        <taxon>Pseudomonadati</taxon>
        <taxon>Pseudomonadota</taxon>
        <taxon>Alphaproteobacteria</taxon>
        <taxon>Hyphomicrobiales</taxon>
        <taxon>Methylobacteriaceae</taxon>
        <taxon>Hohaiivirga</taxon>
    </lineage>
</organism>
<evidence type="ECO:0000313" key="3">
    <source>
        <dbReference type="EMBL" id="MEN3931747.1"/>
    </source>
</evidence>
<sequence>MNKSRYGSFRKTGKHAASLFATASVLAIGLAMPVGAQTTCDGAGNCVLSNPMTPGNFNNGTGSLNVTGGTVNLTGTARYEDSVGPNIQYMRLADGYNTGYFTAIGDAVDPNSAFALNVGMQNNSIAVYDPITGGSITVNTYTTGNIQQTVAGGSLNWSRAIYFPTEAGAGPMINARIADVSGGGILNFNVAGTIGNTTTKDTIFVKVTDGVVNWDSQNTIVHARSSAGITSASLSPYNVSVDTHTYAGTFTVTLADGSVTQHTVTDITSLQAYNDWLVAQLQAGKLGTGASAQSNYNNAFAQAYIRKTNLYQVNPNPNAISPTDPLFIPVGERVAMQADGVNATGRVSTTGRLTITYGIGLHAMNGGTVINDGTIITYGNEATSGISATSGGHAINNGVRYAGPISDIRNETGWDNVSDSGSTYLNTGIINLSGWTYNTTSTQYQMALRVFNYGTITNQGTINVGTTTQTSDGYPTGVWLYSAGATLINDTAGVMYVGREQSDNISVAPIDRGGADVAQSNGGRLVNAAAGGVIIDNRGTMIIGDLVQNGIAIHASVANAMNIVNNGIIEVRGHYNATPMPNIGILSLSTAAGTVVNNAGLINLTGINVIGIKTTTGGKAQSSGTINVSGGADPSTGLRNYGIWSEGTGSQVDLSGIVNLSGDGAIGVHARASGGVAISGNGQVVFLSGTNQIGYFVYGAGSSISNTGTGSQNVSTEGSVLFRMEDGADFAGGAGASSVLTASGKDTTAVVVTGVTGTDVSAFNSGGMTLNLSGPGATGVLVEGGAQGKITSSATINLTGVGAIAGIADGQKHALDGSDVGSIVVGSLTNATLDAGASGFGTGTILVAGANLNSSLDEVTGYIARNGASLDNSGNIIFTGQDTTGIRVEEGSTGGNSGSITIQDGGVGLIAASSNAVTTLNNSGNLILKGGSTTNRTVGISATGSSVAVNMTAGTIDLQGDGAIGISAFDGATVSLTGTSSAAFSATATDQIMMLVSGVGSTITTNTSGGSLDASGTNSTLIRLQDGAVQSGVLNMTASGNGARGIWATGSHTQVTSLSGSTFNVGGVNAQAVLVEGGAEVQLKSGTVINLTGTNTIVGTVDGNEYELDGTTVIATGTGSSLVSEATLNSTVTGATGFVTQNAGILTNKGDIIFSGADSQAIRVLNGNFTNESGNVTANGVAVYVEGANATVDVQGGLVKATDGTAAIRIGQDAALNLVGSGLGVVTAGGSAHAVLVDTGAAGLVIDGAYIDMASSGAGTGNGVENRAEISGIQLTSTTRIDVMDGKGIRTAATLAQTNSGTVNVMGSGTGLAFETATGGAMSNNIDFSDSNALTINVIGANGTGISVNHTGNGDMKNGANVIVAAGGGSAVNLTGVSTFTNTGNLTSASTAAPVVDLGTTVSVTNEATGIISSATGTALAFDGQNSSLVNSGRIDGLVAMGAGNNTVVLNTGSTSGTVTSGSGTNAFTVRGNAAFTLLDGGTGANDTLTFDGSVRTLSASSITRFETMKLTNSSAITTADVISLTDTAGGIGAIDIDATSTLNLHGASGYTLNHVMTGTGVISAVMASASDAFSFGNGAGSAFAGTVQAGLGTLDLSGTNTTALTNATLRVDAGNVTTVGTGNQTIGGLTFNGGMMVFDASIPGDRVAASTITTTGVLDASGTGTVQVSVPSDFANDQPVPNTTVSLLEQDDQTALVQLVDAVGSVIGSGGALTIVDQSGAVVSNAQQIDISQGGTVVAEGTYDYRLTTGANSDGLYVSYGLTEVNLIGTGTDALILTPATGATGAATDLSARVTGSGDLLVAAGAGNVVSLSNALNDYIGITTVDVGTLKFAANNVLGETSSLDILAGGIVDTNGYSQSVGAVNTALGGQLNITAGSTLTIADSQRTSGDGGSLENNTLFGSGTFVINPSIVRVNGVQSGYTGLVQVTGGSQLMLNTAEAFNTAAGIELVTSSDKVTFGDLSSYDASWTDIPNGTTSVGFGGLGTVEFRDGSNVTLSGNSSSFSGLFDVGADTTVTATERSNVGTAGILASGTFVADTFADWTFDNVVTGSGVFAKSGSATMTVDQALAGFTGLTEVRSGILVVGDATSTSASVGGSARVLTGATLSGRGTIAGPVDNAGTIAAFNAIVGHEAEDASNFTVGALTNSGTILLAGGMVGNTLTVNNGLTSNGGSIIMNTVFGGDDSQTDRLILNGGATTGSTSLVITNKGGSGAQTNVGIQVVEAQNGATTTSDAFTLGIGSSGYRSTTGTLAIGAYDYSLVRGGNGGNADSWYLTSEMPVVAGGSGNGSGSGIPGGHRYRPEAGAYQLGHQVARTMFMMSLHDRDGYAGMSTTNREYAGWARVTAKREHGRAGSNAISTSADTFTAQVGVDLFKYESPDLGTFYAGIMGGWGTSDIDGKSRQINNAKTTGKTKGYSIGAYGTWYQNDRGQPGAYVDVWGQYSWFNHEISGYGLPKEKYDSQAATISLETGYSFLLHSSETAKIYLEPQVQLAYVSYHSGSLTETSGTQVRYRNGSGLLARAGARLYGEFLLENGAKLRPYLEANYWYNQNAGKLYMNNDLVPSGAPRSFGEVKLGISGEITKNLQVWGDIGTQFGGKHYNAVTGQVGLKYTW</sequence>
<evidence type="ECO:0000256" key="1">
    <source>
        <dbReference type="SAM" id="SignalP"/>
    </source>
</evidence>
<dbReference type="InterPro" id="IPR005546">
    <property type="entry name" value="Autotransporte_beta"/>
</dbReference>
<dbReference type="PROSITE" id="PS51208">
    <property type="entry name" value="AUTOTRANSPORTER"/>
    <property type="match status" value="1"/>
</dbReference>
<accession>A0ABV0BPP0</accession>
<feature type="domain" description="Autotransporter" evidence="2">
    <location>
        <begin position="2334"/>
        <end position="2614"/>
    </location>
</feature>
<dbReference type="SMART" id="SM00869">
    <property type="entry name" value="Autotransporter"/>
    <property type="match status" value="1"/>
</dbReference>
<comment type="caution">
    <text evidence="3">The sequence shown here is derived from an EMBL/GenBank/DDBJ whole genome shotgun (WGS) entry which is preliminary data.</text>
</comment>
<dbReference type="NCBIfam" id="TIGR01414">
    <property type="entry name" value="autotrans_barl"/>
    <property type="match status" value="1"/>
</dbReference>
<dbReference type="Gene3D" id="2.40.128.130">
    <property type="entry name" value="Autotransporter beta-domain"/>
    <property type="match status" value="1"/>
</dbReference>
<dbReference type="InterPro" id="IPR011050">
    <property type="entry name" value="Pectin_lyase_fold/virulence"/>
</dbReference>
<dbReference type="CDD" id="cd01344">
    <property type="entry name" value="PL2_Passenger_AT"/>
    <property type="match status" value="1"/>
</dbReference>
<feature type="chain" id="PRO_5046749267" evidence="1">
    <location>
        <begin position="37"/>
        <end position="2614"/>
    </location>
</feature>
<feature type="signal peptide" evidence="1">
    <location>
        <begin position="1"/>
        <end position="36"/>
    </location>
</feature>
<dbReference type="InterPro" id="IPR043990">
    <property type="entry name" value="AC_1"/>
</dbReference>
<dbReference type="EMBL" id="JBBYXI010000006">
    <property type="protein sequence ID" value="MEN3931747.1"/>
    <property type="molecule type" value="Genomic_DNA"/>
</dbReference>
<evidence type="ECO:0000259" key="2">
    <source>
        <dbReference type="PROSITE" id="PS51208"/>
    </source>
</evidence>
<dbReference type="SUPFAM" id="SSF103515">
    <property type="entry name" value="Autotransporter"/>
    <property type="match status" value="1"/>
</dbReference>
<gene>
    <name evidence="3" type="ORF">WJT86_11845</name>
</gene>
<dbReference type="InterPro" id="IPR050909">
    <property type="entry name" value="Bact_Autotransporter_VF"/>
</dbReference>
<dbReference type="InterPro" id="IPR036709">
    <property type="entry name" value="Autotransporte_beta_dom_sf"/>
</dbReference>
<keyword evidence="4" id="KW-1185">Reference proteome</keyword>
<name>A0ABV0BPP0_9HYPH</name>
<dbReference type="InterPro" id="IPR006315">
    <property type="entry name" value="OM_autotransptr_brl_dom"/>
</dbReference>
<dbReference type="RefSeq" id="WP_346337795.1">
    <property type="nucleotide sequence ID" value="NZ_JBBYXI010000006.1"/>
</dbReference>
<dbReference type="Pfam" id="PF18883">
    <property type="entry name" value="AC_1"/>
    <property type="match status" value="1"/>
</dbReference>
<keyword evidence="1" id="KW-0732">Signal</keyword>
<dbReference type="PANTHER" id="PTHR12338:SF5">
    <property type="entry name" value="ANTIGEN 43-RELATED"/>
    <property type="match status" value="1"/>
</dbReference>
<dbReference type="SUPFAM" id="SSF51126">
    <property type="entry name" value="Pectin lyase-like"/>
    <property type="match status" value="1"/>
</dbReference>
<proteinExistence type="predicted"/>
<dbReference type="Gene3D" id="2.160.20.20">
    <property type="match status" value="1"/>
</dbReference>